<feature type="compositionally biased region" description="Low complexity" evidence="1">
    <location>
        <begin position="13"/>
        <end position="45"/>
    </location>
</feature>
<organism evidence="2 3">
    <name type="scientific">Panagrellus redivivus</name>
    <name type="common">Microworm</name>
    <dbReference type="NCBI Taxonomy" id="6233"/>
    <lineage>
        <taxon>Eukaryota</taxon>
        <taxon>Metazoa</taxon>
        <taxon>Ecdysozoa</taxon>
        <taxon>Nematoda</taxon>
        <taxon>Chromadorea</taxon>
        <taxon>Rhabditida</taxon>
        <taxon>Tylenchina</taxon>
        <taxon>Panagrolaimomorpha</taxon>
        <taxon>Panagrolaimoidea</taxon>
        <taxon>Panagrolaimidae</taxon>
        <taxon>Panagrellus</taxon>
    </lineage>
</organism>
<accession>A0A7E4VFQ1</accession>
<keyword evidence="2" id="KW-1185">Reference proteome</keyword>
<feature type="region of interest" description="Disordered" evidence="1">
    <location>
        <begin position="1"/>
        <end position="46"/>
    </location>
</feature>
<evidence type="ECO:0000313" key="3">
    <source>
        <dbReference type="WBParaSite" id="Pan_g20356.t1"/>
    </source>
</evidence>
<feature type="compositionally biased region" description="Gly residues" evidence="1">
    <location>
        <begin position="1"/>
        <end position="12"/>
    </location>
</feature>
<dbReference type="Proteomes" id="UP000492821">
    <property type="component" value="Unassembled WGS sequence"/>
</dbReference>
<proteinExistence type="predicted"/>
<evidence type="ECO:0000256" key="1">
    <source>
        <dbReference type="SAM" id="MobiDB-lite"/>
    </source>
</evidence>
<reference evidence="2" key="1">
    <citation type="journal article" date="2013" name="Genetics">
        <title>The draft genome and transcriptome of Panagrellus redivivus are shaped by the harsh demands of a free-living lifestyle.</title>
        <authorList>
            <person name="Srinivasan J."/>
            <person name="Dillman A.R."/>
            <person name="Macchietto M.G."/>
            <person name="Heikkinen L."/>
            <person name="Lakso M."/>
            <person name="Fracchia K.M."/>
            <person name="Antoshechkin I."/>
            <person name="Mortazavi A."/>
            <person name="Wong G."/>
            <person name="Sternberg P.W."/>
        </authorList>
    </citation>
    <scope>NUCLEOTIDE SEQUENCE [LARGE SCALE GENOMIC DNA]</scope>
    <source>
        <strain evidence="2">MT8872</strain>
    </source>
</reference>
<dbReference type="WBParaSite" id="Pan_g20356.t1">
    <property type="protein sequence ID" value="Pan_g20356.t1"/>
    <property type="gene ID" value="Pan_g20356"/>
</dbReference>
<sequence>MPCMRTGGGGGAVPTEPTVAPTVPTEAPTTVPTTIPTTTVPTTTPQPCPASMTMASIFVASNVELQPEVYGAVAPARQCTTCANGMVNYYDSASTDVPHSTTPLEAAGSLSAVNCPNMCICGTDGVCYNPTGNDVVATLWPYCSGGTCGTYVLITANTDAAGFVSTTGSPTFASGDQVGPDFDFNPVTDPSYINAATISCDGCVASSCQTSSP</sequence>
<name>A0A7E4VFQ1_PANRE</name>
<evidence type="ECO:0000313" key="2">
    <source>
        <dbReference type="Proteomes" id="UP000492821"/>
    </source>
</evidence>
<reference evidence="3" key="2">
    <citation type="submission" date="2020-10" db="UniProtKB">
        <authorList>
            <consortium name="WormBaseParasite"/>
        </authorList>
    </citation>
    <scope>IDENTIFICATION</scope>
</reference>
<dbReference type="AlphaFoldDB" id="A0A7E4VFQ1"/>
<protein>
    <submittedName>
        <fullName evidence="3">Uncharacterized protein</fullName>
    </submittedName>
</protein>